<keyword evidence="6" id="KW-1185">Reference proteome</keyword>
<name>A0A378JYH6_9GAMM</name>
<evidence type="ECO:0000313" key="6">
    <source>
        <dbReference type="Proteomes" id="UP000054985"/>
    </source>
</evidence>
<evidence type="ECO:0000259" key="3">
    <source>
        <dbReference type="Pfam" id="PF14257"/>
    </source>
</evidence>
<protein>
    <submittedName>
        <fullName evidence="5">Coiled-coil protein</fullName>
    </submittedName>
</protein>
<dbReference type="AlphaFoldDB" id="A0A378JYH6"/>
<dbReference type="RefSeq" id="WP_028383734.1">
    <property type="nucleotide sequence ID" value="NZ_CAAAJG010000006.1"/>
</dbReference>
<reference evidence="5 7" key="2">
    <citation type="submission" date="2018-06" db="EMBL/GenBank/DDBJ databases">
        <authorList>
            <consortium name="Pathogen Informatics"/>
            <person name="Doyle S."/>
        </authorList>
    </citation>
    <scope>NUCLEOTIDE SEQUENCE [LARGE SCALE GENOMIC DNA]</scope>
    <source>
        <strain evidence="5 7">NCTC12239</strain>
    </source>
</reference>
<dbReference type="EMBL" id="LNYN01000006">
    <property type="protein sequence ID" value="KTD38824.1"/>
    <property type="molecule type" value="Genomic_DNA"/>
</dbReference>
<dbReference type="InterPro" id="IPR025645">
    <property type="entry name" value="DUF4349"/>
</dbReference>
<keyword evidence="2" id="KW-0812">Transmembrane</keyword>
<organism evidence="5 7">
    <name type="scientific">Legionella moravica</name>
    <dbReference type="NCBI Taxonomy" id="39962"/>
    <lineage>
        <taxon>Bacteria</taxon>
        <taxon>Pseudomonadati</taxon>
        <taxon>Pseudomonadota</taxon>
        <taxon>Gammaproteobacteria</taxon>
        <taxon>Legionellales</taxon>
        <taxon>Legionellaceae</taxon>
        <taxon>Legionella</taxon>
    </lineage>
</organism>
<evidence type="ECO:0000313" key="4">
    <source>
        <dbReference type="EMBL" id="KTD38824.1"/>
    </source>
</evidence>
<feature type="transmembrane region" description="Helical" evidence="2">
    <location>
        <begin position="267"/>
        <end position="293"/>
    </location>
</feature>
<gene>
    <name evidence="4" type="ORF">Lmor_0227</name>
    <name evidence="5" type="ORF">NCTC12239_02703</name>
</gene>
<proteinExistence type="predicted"/>
<feature type="domain" description="DUF4349" evidence="3">
    <location>
        <begin position="70"/>
        <end position="285"/>
    </location>
</feature>
<dbReference type="STRING" id="39962.Lmor_0227"/>
<dbReference type="OrthoDB" id="5651396at2"/>
<dbReference type="Pfam" id="PF14257">
    <property type="entry name" value="DUF4349"/>
    <property type="match status" value="1"/>
</dbReference>
<keyword evidence="2" id="KW-1133">Transmembrane helix</keyword>
<accession>A0A378JYH6</accession>
<dbReference type="EMBL" id="UGOG01000001">
    <property type="protein sequence ID" value="STX63755.1"/>
    <property type="molecule type" value="Genomic_DNA"/>
</dbReference>
<sequence length="297" mass="33534">MKKILSTILVIIGIFSVFVLSYKFLFSRAGTTMYSGAPALYKPMDNAVPGSVAMSAEQSSPTQSEQVMRRMIIRNARLSLQVNDIPKTMEDITQIADHSGGYVVNSELNQNVSYGGGQYAKISIRIPANGLTNVLKSLKSLAVKVEQETVTGEDITQQYVNLESELNNLKTTKAQLAKIMQGATKTEDVLMVFQKLSETQRKIDMTEGRIKYYKESVAYSLITIDLSVNPEIQMTQDSKWQITEVISESYKELINTLRQFTYGAIQFFIYFLPLMLLWAVIILVLFLIGRLLYKKFK</sequence>
<evidence type="ECO:0000313" key="5">
    <source>
        <dbReference type="EMBL" id="STX63755.1"/>
    </source>
</evidence>
<evidence type="ECO:0000256" key="2">
    <source>
        <dbReference type="SAM" id="Phobius"/>
    </source>
</evidence>
<keyword evidence="2" id="KW-0472">Membrane</keyword>
<evidence type="ECO:0000256" key="1">
    <source>
        <dbReference type="SAM" id="Coils"/>
    </source>
</evidence>
<evidence type="ECO:0000313" key="7">
    <source>
        <dbReference type="Proteomes" id="UP000254040"/>
    </source>
</evidence>
<dbReference type="Proteomes" id="UP000054985">
    <property type="component" value="Unassembled WGS sequence"/>
</dbReference>
<feature type="coiled-coil region" evidence="1">
    <location>
        <begin position="152"/>
        <end position="179"/>
    </location>
</feature>
<keyword evidence="1" id="KW-0175">Coiled coil</keyword>
<reference evidence="4 6" key="1">
    <citation type="submission" date="2015-11" db="EMBL/GenBank/DDBJ databases">
        <title>Genomic analysis of 38 Legionella species identifies large and diverse effector repertoires.</title>
        <authorList>
            <person name="Burstein D."/>
            <person name="Amaro F."/>
            <person name="Zusman T."/>
            <person name="Lifshitz Z."/>
            <person name="Cohen O."/>
            <person name="Gilbert J.A."/>
            <person name="Pupko T."/>
            <person name="Shuman H.A."/>
            <person name="Segal G."/>
        </authorList>
    </citation>
    <scope>NUCLEOTIDE SEQUENCE [LARGE SCALE GENOMIC DNA]</scope>
    <source>
        <strain evidence="4 6">ATCC 43877</strain>
    </source>
</reference>
<dbReference type="Proteomes" id="UP000254040">
    <property type="component" value="Unassembled WGS sequence"/>
</dbReference>